<evidence type="ECO:0000313" key="1">
    <source>
        <dbReference type="EMBL" id="CAF4862410.1"/>
    </source>
</evidence>
<organism evidence="1 2">
    <name type="scientific">Rotaria socialis</name>
    <dbReference type="NCBI Taxonomy" id="392032"/>
    <lineage>
        <taxon>Eukaryota</taxon>
        <taxon>Metazoa</taxon>
        <taxon>Spiralia</taxon>
        <taxon>Gnathifera</taxon>
        <taxon>Rotifera</taxon>
        <taxon>Eurotatoria</taxon>
        <taxon>Bdelloidea</taxon>
        <taxon>Philodinida</taxon>
        <taxon>Philodinidae</taxon>
        <taxon>Rotaria</taxon>
    </lineage>
</organism>
<dbReference type="AlphaFoldDB" id="A0A821SPU8"/>
<name>A0A821SPU8_9BILA</name>
<sequence>MGDEINATVAGRVVTNIAKLATNKVSELLTFSDNPVKTIPSNANRSLLDIKPNQSTENS</sequence>
<dbReference type="Proteomes" id="UP000663873">
    <property type="component" value="Unassembled WGS sequence"/>
</dbReference>
<protein>
    <submittedName>
        <fullName evidence="1">Uncharacterized protein</fullName>
    </submittedName>
</protein>
<dbReference type="EMBL" id="CAJOBP010064542">
    <property type="protein sequence ID" value="CAF4862410.1"/>
    <property type="molecule type" value="Genomic_DNA"/>
</dbReference>
<accession>A0A821SPU8</accession>
<keyword evidence="2" id="KW-1185">Reference proteome</keyword>
<comment type="caution">
    <text evidence="1">The sequence shown here is derived from an EMBL/GenBank/DDBJ whole genome shotgun (WGS) entry which is preliminary data.</text>
</comment>
<reference evidence="1" key="1">
    <citation type="submission" date="2021-02" db="EMBL/GenBank/DDBJ databases">
        <authorList>
            <person name="Nowell W R."/>
        </authorList>
    </citation>
    <scope>NUCLEOTIDE SEQUENCE</scope>
</reference>
<evidence type="ECO:0000313" key="2">
    <source>
        <dbReference type="Proteomes" id="UP000663873"/>
    </source>
</evidence>
<proteinExistence type="predicted"/>
<gene>
    <name evidence="1" type="ORF">UJA718_LOCUS43935</name>
</gene>
<feature type="non-terminal residue" evidence="1">
    <location>
        <position position="1"/>
    </location>
</feature>